<dbReference type="Proteomes" id="UP001597173">
    <property type="component" value="Unassembled WGS sequence"/>
</dbReference>
<proteinExistence type="predicted"/>
<dbReference type="PANTHER" id="PTHR30319:SF1">
    <property type="entry name" value="TRANSCRIPTIONAL REPRESSOR PAAX"/>
    <property type="match status" value="1"/>
</dbReference>
<dbReference type="RefSeq" id="WP_374839799.1">
    <property type="nucleotide sequence ID" value="NZ_JBHEEW010000011.1"/>
</dbReference>
<accession>A0ABW3Z1N8</accession>
<dbReference type="InterPro" id="IPR036388">
    <property type="entry name" value="WH-like_DNA-bd_sf"/>
</dbReference>
<dbReference type="InterPro" id="IPR036390">
    <property type="entry name" value="WH_DNA-bd_sf"/>
</dbReference>
<dbReference type="InterPro" id="IPR012906">
    <property type="entry name" value="PaaX-like_N"/>
</dbReference>
<feature type="domain" description="Transcriptional repressor PaaX-like N-terminal" evidence="1">
    <location>
        <begin position="33"/>
        <end position="101"/>
    </location>
</feature>
<reference evidence="4" key="1">
    <citation type="journal article" date="2019" name="Int. J. Syst. Evol. Microbiol.">
        <title>The Global Catalogue of Microorganisms (GCM) 10K type strain sequencing project: providing services to taxonomists for standard genome sequencing and annotation.</title>
        <authorList>
            <consortium name="The Broad Institute Genomics Platform"/>
            <consortium name="The Broad Institute Genome Sequencing Center for Infectious Disease"/>
            <person name="Wu L."/>
            <person name="Ma J."/>
        </authorList>
    </citation>
    <scope>NUCLEOTIDE SEQUENCE [LARGE SCALE GENOMIC DNA]</scope>
    <source>
        <strain evidence="4">CCUG 55609</strain>
    </source>
</reference>
<keyword evidence="4" id="KW-1185">Reference proteome</keyword>
<comment type="caution">
    <text evidence="3">The sequence shown here is derived from an EMBL/GenBank/DDBJ whole genome shotgun (WGS) entry which is preliminary data.</text>
</comment>
<protein>
    <submittedName>
        <fullName evidence="3">Phenylacetic acid degradation operon negative regulatory protein PaaX</fullName>
    </submittedName>
</protein>
<dbReference type="Pfam" id="PF08223">
    <property type="entry name" value="PaaX_C"/>
    <property type="match status" value="1"/>
</dbReference>
<dbReference type="Gene3D" id="1.20.58.1460">
    <property type="match status" value="1"/>
</dbReference>
<dbReference type="Pfam" id="PF07848">
    <property type="entry name" value="PaaX"/>
    <property type="match status" value="1"/>
</dbReference>
<evidence type="ECO:0000313" key="3">
    <source>
        <dbReference type="EMBL" id="MFD1330126.1"/>
    </source>
</evidence>
<sequence>MTTQARTQPPDAAALRQALSQVLDRLQSQPSRTWSIIITFYGDALLPRGGSVWLGTLNSFFKGLDIADGVVRTAMSRLAADGWLERNKVGRNSFYRLGAKGRETFFEAANRIYNPKVADWDGHFTVLMPAPGPDRDVLRKALEQAGYGAPLPGTWIAPSGWAIPEVARDEPRLLAQGSEADMRALAERAWPLAVLADHYRHFIADFSPLLAALDQGLHPSDLGAITARVLMIYEYRRIVLRDPGLPAAILPEDWPGAAARQLCAALYRHLAVASERWLDQNGVDEDGPLRPPRISMADRFV</sequence>
<dbReference type="SUPFAM" id="SSF46785">
    <property type="entry name" value="Winged helix' DNA-binding domain"/>
    <property type="match status" value="1"/>
</dbReference>
<gene>
    <name evidence="3" type="primary">paaX</name>
    <name evidence="3" type="ORF">ACFQ33_19745</name>
</gene>
<evidence type="ECO:0000259" key="2">
    <source>
        <dbReference type="Pfam" id="PF08223"/>
    </source>
</evidence>
<dbReference type="Gene3D" id="1.10.10.10">
    <property type="entry name" value="Winged helix-like DNA-binding domain superfamily/Winged helix DNA-binding domain"/>
    <property type="match status" value="1"/>
</dbReference>
<feature type="domain" description="Transcriptional repressor PaaX-like C-terminal" evidence="2">
    <location>
        <begin position="190"/>
        <end position="279"/>
    </location>
</feature>
<dbReference type="InterPro" id="IPR011965">
    <property type="entry name" value="PaaX_trns_reg"/>
</dbReference>
<dbReference type="NCBIfam" id="TIGR02277">
    <property type="entry name" value="PaaX_trns_reg"/>
    <property type="match status" value="1"/>
</dbReference>
<organism evidence="3 4">
    <name type="scientific">Mycoplana ramosa</name>
    <name type="common">Mycoplana bullata</name>
    <dbReference type="NCBI Taxonomy" id="40837"/>
    <lineage>
        <taxon>Bacteria</taxon>
        <taxon>Pseudomonadati</taxon>
        <taxon>Pseudomonadota</taxon>
        <taxon>Alphaproteobacteria</taxon>
        <taxon>Hyphomicrobiales</taxon>
        <taxon>Rhizobiaceae</taxon>
        <taxon>Mycoplana</taxon>
    </lineage>
</organism>
<evidence type="ECO:0000313" key="4">
    <source>
        <dbReference type="Proteomes" id="UP001597173"/>
    </source>
</evidence>
<dbReference type="PIRSF" id="PIRSF020623">
    <property type="entry name" value="PaaX"/>
    <property type="match status" value="1"/>
</dbReference>
<dbReference type="EMBL" id="JBHTNF010000018">
    <property type="protein sequence ID" value="MFD1330126.1"/>
    <property type="molecule type" value="Genomic_DNA"/>
</dbReference>
<dbReference type="InterPro" id="IPR013225">
    <property type="entry name" value="PaaX_C"/>
</dbReference>
<dbReference type="PANTHER" id="PTHR30319">
    <property type="entry name" value="PHENYLACETIC ACID REGULATOR-RELATED TRANSCRIPTIONAL REPRESSOR"/>
    <property type="match status" value="1"/>
</dbReference>
<name>A0ABW3Z1N8_MYCRA</name>
<evidence type="ECO:0000259" key="1">
    <source>
        <dbReference type="Pfam" id="PF07848"/>
    </source>
</evidence>